<sequence>MDIGKKKVSFPMVANYDSVVRYFVECGLDAQFIMPPKMTRRTLEIGSRYSPDYVCAPFKSTLGSMIDALEAGADTLVMTMGLCRLGYYGELQEQIIRDLGYNFEMINLAEYTTGKNRDYLKALRRINPKMSLAKFTLAAAEGLKMVEYIDEIEAEYYRNCGFELNKGDYKKALDRFYLAMNMAKSKKDVEEGYREAKREFNRIPMDKPEQPLRVGIVGEYFTIMDPFSNLDLEQKLADMGVEVHRWMNITNRNLHYKGQKNLGVQIAEYCQYEMGPTSTANIWCAKNYAVNGFDGIIHVKSAGCTPEIDVMPILQNISADYKIPVLYLTYDSQTSDTGLETRVEAFYDMISMRKKVV</sequence>
<evidence type="ECO:0000313" key="3">
    <source>
        <dbReference type="Proteomes" id="UP000260773"/>
    </source>
</evidence>
<evidence type="ECO:0008006" key="5">
    <source>
        <dbReference type="Google" id="ProtNLM"/>
    </source>
</evidence>
<protein>
    <recommendedName>
        <fullName evidence="5">2-hydroxyacyl-CoA dehydratase</fullName>
    </recommendedName>
</protein>
<dbReference type="OrthoDB" id="9780120at2"/>
<organism evidence="1 3">
    <name type="scientific">Coprococcus catus</name>
    <dbReference type="NCBI Taxonomy" id="116085"/>
    <lineage>
        <taxon>Bacteria</taxon>
        <taxon>Bacillati</taxon>
        <taxon>Bacillota</taxon>
        <taxon>Clostridia</taxon>
        <taxon>Lachnospirales</taxon>
        <taxon>Lachnospiraceae</taxon>
        <taxon>Coprococcus</taxon>
    </lineage>
</organism>
<dbReference type="PANTHER" id="PTHR32329">
    <property type="entry name" value="BIFUNCTIONAL PROTEIN [INCLUDES 2-HYDROXYACYL-COA DEHYDRATASE (N-TER) AND ITS ACTIVATOR DOMAIN (C_TERM)-RELATED"/>
    <property type="match status" value="1"/>
</dbReference>
<dbReference type="Proteomes" id="UP000260773">
    <property type="component" value="Unassembled WGS sequence"/>
</dbReference>
<dbReference type="Gene3D" id="3.40.50.11900">
    <property type="match status" value="1"/>
</dbReference>
<accession>A0A3E2TQ74</accession>
<keyword evidence="4" id="KW-1185">Reference proteome</keyword>
<evidence type="ECO:0000313" key="2">
    <source>
        <dbReference type="EMBL" id="RGC45156.1"/>
    </source>
</evidence>
<proteinExistence type="predicted"/>
<dbReference type="RefSeq" id="WP_015513776.1">
    <property type="nucleotide sequence ID" value="NZ_JAQCWV010000015.1"/>
</dbReference>
<name>A0A3E2TQ74_9FIRM</name>
<comment type="caution">
    <text evidence="1">The sequence shown here is derived from an EMBL/GenBank/DDBJ whole genome shotgun (WGS) entry which is preliminary data.</text>
</comment>
<dbReference type="PANTHER" id="PTHR32329:SF2">
    <property type="entry name" value="BIFUNCTIONAL PROTEIN [INCLUDES 2-HYDROXYACYL-COA DEHYDRATASE (N-TER) AND ITS ACTIVATOR DOMAIN (C_TERM)"/>
    <property type="match status" value="1"/>
</dbReference>
<dbReference type="AlphaFoldDB" id="A0A3E2TQ74"/>
<dbReference type="InterPro" id="IPR051805">
    <property type="entry name" value="Dehydratase_Activator_Redct"/>
</dbReference>
<dbReference type="Pfam" id="PF06050">
    <property type="entry name" value="HGD-D"/>
    <property type="match status" value="1"/>
</dbReference>
<dbReference type="EMBL" id="QVFD01000012">
    <property type="protein sequence ID" value="RGC45156.1"/>
    <property type="molecule type" value="Genomic_DNA"/>
</dbReference>
<reference evidence="3 4" key="1">
    <citation type="submission" date="2018-08" db="EMBL/GenBank/DDBJ databases">
        <title>A genome reference for cultivated species of the human gut microbiota.</title>
        <authorList>
            <person name="Zou Y."/>
            <person name="Xue W."/>
            <person name="Luo G."/>
        </authorList>
    </citation>
    <scope>NUCLEOTIDE SEQUENCE [LARGE SCALE GENOMIC DNA]</scope>
    <source>
        <strain evidence="1 3">AF45-17</strain>
        <strain evidence="2 4">AM28-39</strain>
    </source>
</reference>
<evidence type="ECO:0000313" key="1">
    <source>
        <dbReference type="EMBL" id="RGB80736.1"/>
    </source>
</evidence>
<dbReference type="InterPro" id="IPR010327">
    <property type="entry name" value="FldB/FldC_alpha/beta"/>
</dbReference>
<dbReference type="Proteomes" id="UP000261231">
    <property type="component" value="Unassembled WGS sequence"/>
</dbReference>
<gene>
    <name evidence="1" type="ORF">DW070_05475</name>
    <name evidence="2" type="ORF">DW747_11890</name>
</gene>
<evidence type="ECO:0000313" key="4">
    <source>
        <dbReference type="Proteomes" id="UP000261231"/>
    </source>
</evidence>
<dbReference type="EMBL" id="QVEP01000009">
    <property type="protein sequence ID" value="RGB80736.1"/>
    <property type="molecule type" value="Genomic_DNA"/>
</dbReference>